<evidence type="ECO:0000256" key="7">
    <source>
        <dbReference type="ARBA" id="ARBA00022506"/>
    </source>
</evidence>
<feature type="compositionally biased region" description="Basic and acidic residues" evidence="34">
    <location>
        <begin position="711"/>
        <end position="720"/>
    </location>
</feature>
<dbReference type="InterPro" id="IPR000777">
    <property type="entry name" value="HIV1_Gp120"/>
</dbReference>
<comment type="similarity">
    <text evidence="32">Belongs to the HIV-1 env protein family.</text>
</comment>
<feature type="region of interest" description="Disordered" evidence="34">
    <location>
        <begin position="708"/>
        <end position="730"/>
    </location>
</feature>
<feature type="lipid moiety-binding region" description="S-palmitoyl cysteine; by host" evidence="32">
    <location>
        <position position="752"/>
    </location>
</feature>
<feature type="short sequence motif" description="YXXL motif; contains endocytosis signal" evidence="32">
    <location>
        <begin position="700"/>
        <end position="703"/>
    </location>
</feature>
<dbReference type="GO" id="GO:1903911">
    <property type="term" value="P:positive regulation of receptor clustering"/>
    <property type="evidence" value="ECO:0007669"/>
    <property type="project" value="UniProtKB-UniRule"/>
</dbReference>
<keyword evidence="13 32" id="KW-0165">Cleavage on pair of basic residues</keyword>
<evidence type="ECO:0000256" key="10">
    <source>
        <dbReference type="ARBA" id="ARBA00022570"/>
    </source>
</evidence>
<dbReference type="InterPro" id="IPR036377">
    <property type="entry name" value="Gp120_core_sf"/>
</dbReference>
<dbReference type="Gene3D" id="1.20.5.490">
    <property type="entry name" value="Single helix bin"/>
    <property type="match status" value="1"/>
</dbReference>
<evidence type="ECO:0000256" key="31">
    <source>
        <dbReference type="ARBA" id="ARBA00023296"/>
    </source>
</evidence>
<feature type="chain" id="PRO_5023554880" description="Envelope glycoprotein gp160" evidence="32">
    <location>
        <begin position="32"/>
        <end position="851"/>
    </location>
</feature>
<evidence type="ECO:0000256" key="15">
    <source>
        <dbReference type="ARBA" id="ARBA00022703"/>
    </source>
</evidence>
<keyword evidence="7 32" id="KW-1168">Fusion of virus membrane with host membrane</keyword>
<dbReference type="GO" id="GO:0019062">
    <property type="term" value="P:virion attachment to host cell"/>
    <property type="evidence" value="ECO:0007669"/>
    <property type="project" value="UniProtKB-UniRule"/>
</dbReference>
<dbReference type="GO" id="GO:1903908">
    <property type="term" value="P:positive regulation of plasma membrane raft polarization"/>
    <property type="evidence" value="ECO:0007669"/>
    <property type="project" value="UniProtKB-UniRule"/>
</dbReference>
<comment type="subunit">
    <text evidence="32">The mature envelope protein (Env) consists of a homotrimer of non-covalently associated gp120-gp41 heterodimers. The resulting complex protrudes from the virus surface as a spike. There seems to be as few as 10 spikes on the average virion. Surface protein gp120 interacts with host CD4, CCR5 and CXCR4. Gp120 also interacts with the C-type lectins CD209/DC-SIGN and CLEC4M/DC-SIGNR (collectively referred to as DC-SIGN(R)). Gp120 and gp41 interact with GalCer. Gp120 interacts with host ITGA4/ITGB7 complex; on CD4+ T-cells, this interaction results in rapid activation of integrin ITGAL/LFA-1, which facilitates efficient cell-to-cell spreading of HIV-1. Gp120 interacts with cell-associated heparan sulfate; this interaction increases virus infectivity on permissive cells and may be involved in infection of CD4- cells.</text>
</comment>
<evidence type="ECO:0000256" key="28">
    <source>
        <dbReference type="ARBA" id="ARBA00023180"/>
    </source>
</evidence>
<evidence type="ECO:0000256" key="19">
    <source>
        <dbReference type="ARBA" id="ARBA00022870"/>
    </source>
</evidence>
<dbReference type="SUPFAM" id="SSF56502">
    <property type="entry name" value="gp120 core"/>
    <property type="match status" value="2"/>
</dbReference>
<dbReference type="Proteomes" id="UP000117903">
    <property type="component" value="Genome"/>
</dbReference>
<feature type="region of interest" description="CD4-binding loop" evidence="32">
    <location>
        <begin position="359"/>
        <end position="369"/>
    </location>
</feature>
<dbReference type="Pfam" id="PF00517">
    <property type="entry name" value="GP41"/>
    <property type="match status" value="1"/>
</dbReference>
<evidence type="ECO:0000256" key="22">
    <source>
        <dbReference type="ARBA" id="ARBA00022989"/>
    </source>
</evidence>
<feature type="region of interest" description="V2" evidence="32">
    <location>
        <begin position="155"/>
        <end position="194"/>
    </location>
</feature>
<feature type="transmembrane region" description="Helical" evidence="33">
    <location>
        <begin position="666"/>
        <end position="693"/>
    </location>
</feature>
<evidence type="ECO:0000256" key="6">
    <source>
        <dbReference type="ARBA" id="ARBA00004650"/>
    </source>
</evidence>
<dbReference type="HAMAP" id="MF_04083">
    <property type="entry name" value="HIV_ENV"/>
    <property type="match status" value="1"/>
</dbReference>
<feature type="disulfide bond" evidence="32">
    <location>
        <begin position="226"/>
        <end position="237"/>
    </location>
</feature>
<keyword evidence="15 32" id="KW-0053">Apoptosis</keyword>
<evidence type="ECO:0000256" key="8">
    <source>
        <dbReference type="ARBA" id="ARBA00022510"/>
    </source>
</evidence>
<comment type="function">
    <text evidence="32">Transmembrane protein gp41: Acts as a class I viral fusion protein. Under the current model, the protein has at least 3 conformational states: pre-fusion native state, pre-hairpin intermediate state, and post-fusion hairpin state. During fusion of viral and target intracellular membranes, the coiled coil regions (heptad repeats) assume a trimer-of-hairpins structure, positioning the fusion peptide in close proximity to the C-terminal region of the ectodomain. The formation of this structure appears to drive apposition and subsequent fusion of viral and target cell membranes. Complete fusion occurs in host cell endosomes and is dynamin-dependent, however some lipid transfer might occur at the plasma membrane. The virus undergoes clathrin-dependent internalization long before endosomal fusion, thus minimizing the surface exposure of conserved viral epitopes during fusion and reducing the efficacy of inhibitors targeting these epitopes. Membranes fusion leads to delivery of the nucleocapsid into the cytoplasm.</text>
</comment>
<dbReference type="InterPro" id="IPR000328">
    <property type="entry name" value="GP41-like"/>
</dbReference>
<evidence type="ECO:0000256" key="9">
    <source>
        <dbReference type="ARBA" id="ARBA00022511"/>
    </source>
</evidence>
<comment type="domain">
    <text evidence="32">Some of the most genetically diverse regions of the viral genome are present in Env. They are called variable regions 1 through 5 (V1 through V5). Coreceptor usage of gp120 is determined mainly by the primary structure of the third variable region (V3) in the outer domain of gp120. The sequence of V3 determines which coreceptor, CCR5 and/or CXCR4 (corresponding to R5/macrophage, X4/T cell and R5X4/T cell and macrophage tropism), is used to trigger the fusion potential of the Env complex, and hence which cells the virus can infect. Binding to CCR5 involves a region adjacent in addition to V3.</text>
</comment>
<keyword evidence="29 32" id="KW-0899">Viral immunoevasion</keyword>
<dbReference type="FunFam" id="1.20.5.490:FF:000001">
    <property type="entry name" value="Envelope glycoprotein gp160"/>
    <property type="match status" value="1"/>
</dbReference>
<keyword evidence="12 32" id="KW-1162">Viral penetration into host cytoplasm</keyword>
<organism evidence="37 38">
    <name type="scientific">Human immunodeficiency virus type 1</name>
    <name type="common">HIV-1</name>
    <dbReference type="NCBI Taxonomy" id="11676"/>
    <lineage>
        <taxon>Viruses</taxon>
        <taxon>Riboviria</taxon>
        <taxon>Pararnavirae</taxon>
        <taxon>Artverviricota</taxon>
        <taxon>Revtraviricetes</taxon>
        <taxon>Ortervirales</taxon>
        <taxon>Retroviridae</taxon>
        <taxon>Orthoretrovirinae</taxon>
        <taxon>Lentivirus</taxon>
        <taxon>Lentivirus humimdef1</taxon>
    </lineage>
</organism>
<gene>
    <name evidence="32 37" type="primary">env</name>
</gene>
<evidence type="ECO:0000256" key="30">
    <source>
        <dbReference type="ARBA" id="ARBA00023288"/>
    </source>
</evidence>
<accession>D8X114</accession>
<feature type="region of interest" description="Immunosuppression" evidence="32">
    <location>
        <begin position="562"/>
        <end position="580"/>
    </location>
</feature>
<comment type="miscellaneous">
    <text evidence="32">HIV-1 lineages are divided in three main groups, M (for Major), O (for Outlier), and N (for New, or Non-M, Non-O). The vast majority of strains found worldwide belong to the group M. Group O seems to be endemic to and largely confined to Cameroon and neighboring countries in West Central Africa, where these viruses represent a small minority of HIV-1 strains. The group N is represented by a limited number of isolates from Cameroonian persons. The group M is further subdivided in 9 clades or subtypes (A to D, F to H, J and K).</text>
</comment>
<keyword evidence="25 32" id="KW-0472">Membrane</keyword>
<keyword evidence="18 32" id="KW-0946">Virion</keyword>
<keyword evidence="14 32" id="KW-0812">Transmembrane</keyword>
<evidence type="ECO:0000256" key="29">
    <source>
        <dbReference type="ARBA" id="ARBA00023280"/>
    </source>
</evidence>
<feature type="region of interest" description="MPER; binding to GalCer" evidence="32">
    <location>
        <begin position="650"/>
        <end position="671"/>
    </location>
</feature>
<dbReference type="FunFam" id="1.10.287.210:FF:000001">
    <property type="entry name" value="Envelope glycoprotein gp160"/>
    <property type="match status" value="1"/>
</dbReference>
<comment type="PTM">
    <text evidence="32">Palmitoylation of the transmembrane protein and of Env polyprotein (prior to its proteolytic cleavage) is essential for their association with host cell membrane lipid rafts. Palmitoylation is therefore required for envelope trafficking to classical lipid rafts, but not for viral replication.</text>
</comment>
<evidence type="ECO:0000256" key="25">
    <source>
        <dbReference type="ARBA" id="ARBA00023136"/>
    </source>
</evidence>
<dbReference type="GO" id="GO:0044175">
    <property type="term" value="C:host cell endosome membrane"/>
    <property type="evidence" value="ECO:0007669"/>
    <property type="project" value="UniProtKB-SubCell"/>
</dbReference>
<comment type="domain">
    <text evidence="32">The YXXL motif is involved in determining the exact site of viral release at the surface of infected mononuclear cells and promotes endocytosis. YXXL and di-leucine endocytosis motifs interact directly or indirectly with the clathrin adapter complexes, opperate independently, and their activities are not additive.</text>
</comment>
<evidence type="ECO:0000313" key="37">
    <source>
        <dbReference type="EMBL" id="ADJ00395.1"/>
    </source>
</evidence>
<evidence type="ECO:0000256" key="27">
    <source>
        <dbReference type="ARBA" id="ARBA00023157"/>
    </source>
</evidence>
<evidence type="ECO:0000256" key="12">
    <source>
        <dbReference type="ARBA" id="ARBA00022595"/>
    </source>
</evidence>
<keyword evidence="22 32" id="KW-1133">Transmembrane helix</keyword>
<evidence type="ECO:0000256" key="3">
    <source>
        <dbReference type="ARBA" id="ARBA00004505"/>
    </source>
</evidence>
<keyword evidence="9 32" id="KW-1032">Host cell membrane</keyword>
<sequence length="851" mass="96547">MRVKETQMNWPNLWKWGTLILGLVIICSAADNLWVTVYYGVPVWKDADTTLFCASDAKAHETEVHNIWATHACVPTDPNPQEIPLENVTENFNMWKNKMVEQMQEDVISLWDQSLKPCVKLTPLCVTLNCTNANWNSTNVSNNKLGNITDEVKSCSFNMTTEIRDKKQRVHALFYMLDLVPMEKNSSKYRLINCNTSVIKQACPKISFDPIPIHYCTPAGYAILKCNDENFNGTGPCKNVSSVQCTHGIKPVVSTQLLLNGSLAEKEIIIRSENLTNNAKNIIVHLNKSVVINCTRPSNNTRTSIPIGPGQVFYRTGEIIGDIRKAYCEIDGEKWFEALRQVAEKLKGHFNKTIEFQPHSGGDLEITTHHFNCRGEFFYCNTNQLFNVTYTGNGTIGGSNDTITIPCKIKQIINMWQGVGQAMYAPPISGKINCVSNITGILLTRDGGDNVTNETFRPGGGNIKDNWRSELYKYKVVEIEPLGIAPTRAKRRVVEREKRAVGIGAMIFGFLGAAGSTMGAASITLTVQARQLLSGIVQQQSNLLRAIEAQQHLLQLTVWGIKQLQARVLAVERYLKDQKFLGLWGCSGKIICTTAVPWNSTWSNRSFEEIWNNMTWIEWEREISNYTNQIYEILTESQNQQDRNEKDLLELDKWTSLWNWFDITNWLWYIKIFIIIVGGLIGLRIIFAVLSIVNRVRQGYSPLSLQIPTHQQREPDRPERIEEEGGEQGRDRSVRLVSGFLALVWDDLRSLCLFSYHRLRDFILIAARTVELLGHSSLKGLRRGWEGLKYLGNLLLYWGQELKTSAISLLNATAIAVAGWTDRVIEVAQRAWRALLHIPRRIRQGLERALL</sequence>
<dbReference type="GO" id="GO:0055036">
    <property type="term" value="C:virion membrane"/>
    <property type="evidence" value="ECO:0007669"/>
    <property type="project" value="UniProtKB-SubCell"/>
</dbReference>
<keyword evidence="10 32" id="KW-1165">Clathrin-mediated endocytosis of virus by host</keyword>
<feature type="topological domain" description="Cytoplasmic" evidence="32">
    <location>
        <begin position="694"/>
        <end position="851"/>
    </location>
</feature>
<feature type="disulfide bond" evidence="32">
    <location>
        <begin position="216"/>
        <end position="245"/>
    </location>
</feature>
<comment type="PTM">
    <text evidence="32">Highly glycosylated by host. The high number of glycan on the protein is reffered to as 'glycan shield' because it contributes to hide protein sequence from adaptive immune system.</text>
</comment>
<comment type="subcellular location">
    <molecule>Surface protein gp120</molecule>
    <subcellularLocation>
        <location evidence="32">Virion membrane</location>
        <topology evidence="32">Peripheral membrane protein</topology>
    </subcellularLocation>
    <subcellularLocation>
        <location evidence="32">Host cell membrane</location>
        <topology evidence="32">Peripheral membrane protein</topology>
    </subcellularLocation>
    <subcellularLocation>
        <location evidence="32">Host endosome membrane</location>
        <topology evidence="32">Single-pass type I membrane protein</topology>
    </subcellularLocation>
    <text evidence="32">The surface protein is not anchored to the viral envelope, but associates with the extravirion surface through its binding to TM. It is probably concentrated at the site of budding and incorporated into the virions possibly by contacts between the cytoplasmic tail of Env and the N-terminus of Gag.</text>
</comment>
<keyword evidence="20 32" id="KW-0261">Viral envelope protein</keyword>
<dbReference type="GO" id="GO:0039654">
    <property type="term" value="P:fusion of virus membrane with host endosome membrane"/>
    <property type="evidence" value="ECO:0007669"/>
    <property type="project" value="UniProtKB-UniRule"/>
</dbReference>
<reference evidence="37 38" key="1">
    <citation type="journal article" date="2010" name="AIDS Res. Hum. Retroviruses">
        <title>Genetic characterization of 13 subtype CRF01_AE near full-length genomes in Guangxi, China.</title>
        <authorList>
            <person name="Li L."/>
            <person name="Liang S."/>
            <person name="Chen L."/>
            <person name="Liu W."/>
            <person name="Li H."/>
            <person name="Liu Y."/>
            <person name="Bao Z."/>
            <person name="Wang Z."/>
            <person name="Zhuang D."/>
            <person name="Liu S."/>
            <person name="Li J."/>
        </authorList>
    </citation>
    <scope>NUCLEOTIDE SEQUENCE [LARGE SCALE GENOMIC DNA]</scope>
    <source>
        <strain evidence="37">05GX156</strain>
    </source>
</reference>
<dbReference type="Pfam" id="PF00516">
    <property type="entry name" value="GP120"/>
    <property type="match status" value="1"/>
</dbReference>
<dbReference type="InterPro" id="IPR037527">
    <property type="entry name" value="Gp160"/>
</dbReference>
<evidence type="ECO:0000256" key="21">
    <source>
        <dbReference type="ARBA" id="ARBA00022890"/>
    </source>
</evidence>
<evidence type="ECO:0000256" key="17">
    <source>
        <dbReference type="ARBA" id="ARBA00022804"/>
    </source>
</evidence>
<dbReference type="SUPFAM" id="SSF58069">
    <property type="entry name" value="Virus ectodomain"/>
    <property type="match status" value="1"/>
</dbReference>
<evidence type="ECO:0000313" key="38">
    <source>
        <dbReference type="Proteomes" id="UP000117903"/>
    </source>
</evidence>
<comment type="domain">
    <text evidence="32 33">The 17 amino acids long immunosuppressive region is present in many retroviral envelope proteins. Synthetic peptides derived from this relatively conserved sequence inhibit immune function in vitro and in vivo.</text>
</comment>
<comment type="PTM">
    <text evidence="32">Specific enzymatic cleavages in vivo yield mature proteins. Envelope glycoproteins are synthesized as a inactive precursor that is heavily N-glycosylated and processed likely by host cell furin in the Golgi to yield the mature SU and TM proteins. The cleavage site between SU and TM requires the minimal sequence [KR]-X-[KR]-R. About 2 of the 9 disulfide bonds of gp41 are reduced by P4HB/PDI, following binding to CD4 receptor.</text>
</comment>
<keyword evidence="26 32" id="KW-0564">Palmitate</keyword>
<dbReference type="GO" id="GO:0020002">
    <property type="term" value="C:host cell plasma membrane"/>
    <property type="evidence" value="ECO:0007669"/>
    <property type="project" value="UniProtKB-SubCell"/>
</dbReference>
<evidence type="ECO:0000256" key="14">
    <source>
        <dbReference type="ARBA" id="ARBA00022692"/>
    </source>
</evidence>
<evidence type="ECO:0000256" key="1">
    <source>
        <dbReference type="ARBA" id="ARBA00004402"/>
    </source>
</evidence>
<feature type="domain" description="Retroviral envelope protein GP41-like" evidence="36">
    <location>
        <begin position="518"/>
        <end position="708"/>
    </location>
</feature>
<comment type="function">
    <text evidence="32">Surface protein gp120: Attaches the virus to the host lymphoid cell by binding to the primary receptor CD4. This interaction induces a structural rearrangement creating a high affinity binding site for a chemokine coreceptor like CXCR4 and/or CCR5. Acts as a ligand for CD209/DC-SIGN and CLEC4M/DC-SIGNR, which are respectively found on dendritic cells (DCs), and on endothelial cells of liver sinusoids and lymph node sinuses. These interactions allow capture of viral particles at mucosal surfaces by these cells and subsequent transmission to permissive cells. HIV subverts the migration properties of dendritic cells to gain access to CD4+ T-cells in lymph nodes. Virus transmission to permissive T-cells occurs either in trans (without DCs infection, through viral capture and transmission), or in cis (following DCs productive infection, through the usual CD4-gp120 interaction), thereby inducing a robust infection. In trans infection, bound virions remain infectious over days and it is proposed that they are not degraded, but protected in non-lysosomal acidic organelles within the DCs close to the cell membrane thus contributing to the viral infectious potential during DCs' migration from the periphery to the lymphoid tissues. On arrival at lymphoid tissues, intact virions recycle back to DCs' cell surface allowing virus transmission to CD4+ T-cells.</text>
</comment>
<keyword evidence="21 32" id="KW-1164">Virus endocytosis by host</keyword>
<comment type="domain">
    <text evidence="32">The CD4-binding region is targeted by the antibody b12.</text>
</comment>
<dbReference type="Gene3D" id="2.170.40.20">
    <property type="entry name" value="Human immunodeficiency virus 1, Gp160, envelope glycoprotein"/>
    <property type="match status" value="2"/>
</dbReference>
<keyword evidence="23 32" id="KW-1039">Host endosome</keyword>
<keyword evidence="27 32" id="KW-1015">Disulfide bond</keyword>
<dbReference type="CDD" id="cd09909">
    <property type="entry name" value="HIV-1-like_HR1-HR2"/>
    <property type="match status" value="1"/>
</dbReference>
<keyword evidence="24 32" id="KW-0175">Coiled coil</keyword>
<evidence type="ECO:0000256" key="13">
    <source>
        <dbReference type="ARBA" id="ARBA00022685"/>
    </source>
</evidence>
<keyword evidence="8 32" id="KW-1170">Fusion of virus membrane with host endosomal membrane</keyword>
<dbReference type="FunFam" id="2.170.40.20:FF:000003">
    <property type="entry name" value="Envelope glycoprotein gp160"/>
    <property type="match status" value="1"/>
</dbReference>
<dbReference type="GO" id="GO:0019031">
    <property type="term" value="C:viral envelope"/>
    <property type="evidence" value="ECO:0007669"/>
    <property type="project" value="UniProtKB-KW"/>
</dbReference>
<comment type="caution">
    <text evidence="32 33">Lacks conserved residue(s) required for the propagation of feature annotation.</text>
</comment>
<comment type="miscellaneous">
    <text evidence="32">Inhibitors targeting HIV-1 viral envelope proteins are used as antiretroviral drugs. Attachment of virions to the cell surface via non-specific interactions and CD4 binding can be blocked by inhibitors that include cyanovirin-N, cyclotriazadisulfonamide analogs, PRO 2000, TNX 355 and PRO 542. In addition, BMS 806 can block CD4-induced conformational changes. Env interactions with the coreceptor molecules can be targeted by CCR5 antagonists including SCH-D, maraviroc (UK 427857) and aplaviroc (GW 873140), and the CXCR4 antagonist AMD 070. Fusion of viral and cellular membranes can be inhibited by peptides such as enfuvirtide and tifuvirtide (T 1249). Resistance to inhibitors associated with mutations in Env are observed. Most of the time, single mutations confer only a modest reduction in drug susceptibility. Combination of several mutations is usually required to develop a high-level drug resistance.</text>
</comment>
<keyword evidence="17 32" id="KW-1161">Viral attachment to host cell</keyword>
<evidence type="ECO:0000256" key="11">
    <source>
        <dbReference type="ARBA" id="ARBA00022581"/>
    </source>
</evidence>
<feature type="domain" description="Human immunodeficiency virus 1 envelope glycoprotein Gp120" evidence="35">
    <location>
        <begin position="142"/>
        <end position="499"/>
    </location>
</feature>
<dbReference type="EMBL" id="GU564228">
    <property type="protein sequence ID" value="ADJ00395.1"/>
    <property type="molecule type" value="Genomic_DNA"/>
</dbReference>
<dbReference type="GO" id="GO:0052031">
    <property type="term" value="P:symbiont-mediated perturbation of host defense response"/>
    <property type="evidence" value="ECO:0007669"/>
    <property type="project" value="UniProtKB-UniRule"/>
</dbReference>
<feature type="disulfide bond" evidence="32">
    <location>
        <begin position="586"/>
        <end position="592"/>
    </location>
</feature>
<dbReference type="GO" id="GO:0005198">
    <property type="term" value="F:structural molecule activity"/>
    <property type="evidence" value="ECO:0007669"/>
    <property type="project" value="UniProtKB-UniRule"/>
</dbReference>
<evidence type="ECO:0000256" key="32">
    <source>
        <dbReference type="HAMAP-Rule" id="MF_04083"/>
    </source>
</evidence>
<dbReference type="GO" id="GO:0075512">
    <property type="term" value="P:clathrin-dependent endocytosis of virus by host cell"/>
    <property type="evidence" value="ECO:0007669"/>
    <property type="project" value="UniProtKB-UniRule"/>
</dbReference>
<feature type="transmembrane region" description="Helical" evidence="33">
    <location>
        <begin position="500"/>
        <end position="523"/>
    </location>
</feature>
<dbReference type="Gene3D" id="1.10.287.210">
    <property type="match status" value="1"/>
</dbReference>
<keyword evidence="11 32" id="KW-0945">Host-virus interaction</keyword>
<feature type="site" description="Cleavage; by host furin" evidence="32">
    <location>
        <begin position="499"/>
        <end position="500"/>
    </location>
</feature>
<keyword evidence="16 32" id="KW-0732">Signal</keyword>
<comment type="domain">
    <text evidence="32">The membrane proximal external region (MPER) present in gp41 is a tryptophan-rich region recognized by the antibodies 2F5, Z13, and 4E10. MPER seems to play a role in fusion.</text>
</comment>
<dbReference type="FunFam" id="2.170.40.20:FF:000004">
    <property type="entry name" value="Envelope glycoprotein gp160"/>
    <property type="match status" value="1"/>
</dbReference>
<feature type="transmembrane region" description="Helical" evidence="33">
    <location>
        <begin position="20"/>
        <end position="41"/>
    </location>
</feature>
<evidence type="ECO:0000256" key="23">
    <source>
        <dbReference type="ARBA" id="ARBA00023046"/>
    </source>
</evidence>
<feature type="coiled-coil region" evidence="32">
    <location>
        <begin position="621"/>
        <end position="655"/>
    </location>
</feature>
<comment type="subcellular location">
    <subcellularLocation>
        <location evidence="3">Host cell membrane</location>
        <topology evidence="3">Peripheral membrane protein</topology>
    </subcellularLocation>
    <subcellularLocation>
        <location evidence="1">Host cell membrane</location>
        <topology evidence="1">Single-pass type I membrane protein</topology>
    </subcellularLocation>
    <subcellularLocation>
        <location evidence="2">Host endosome membrane</location>
        <topology evidence="2">Peripheral membrane protein</topology>
    </subcellularLocation>
    <subcellularLocation>
        <location evidence="5">Host endosome membrane</location>
        <topology evidence="5">Single-pass type I membrane protein</topology>
    </subcellularLocation>
    <subcellularLocation>
        <location evidence="6">Virion membrane</location>
        <topology evidence="6">Peripheral membrane protein</topology>
    </subcellularLocation>
    <subcellularLocation>
        <location evidence="4">Virion membrane</location>
        <topology evidence="4">Single-pass type I membrane protein</topology>
    </subcellularLocation>
</comment>
<evidence type="ECO:0000256" key="16">
    <source>
        <dbReference type="ARBA" id="ARBA00022729"/>
    </source>
</evidence>
<protein>
    <recommendedName>
        <fullName evidence="32">Envelope glycoprotein gp160</fullName>
    </recommendedName>
    <alternativeName>
        <fullName evidence="32">Env polyprotein</fullName>
    </alternativeName>
    <component>
        <recommendedName>
            <fullName evidence="32">Surface protein gp120</fullName>
            <shortName evidence="32">SU</shortName>
        </recommendedName>
        <alternativeName>
            <fullName evidence="32">Glycoprotein 120</fullName>
            <shortName evidence="32">gp120</shortName>
        </alternativeName>
    </component>
    <component>
        <recommendedName>
            <fullName evidence="32">Transmembrane protein gp41</fullName>
            <shortName evidence="32">TM</shortName>
        </recommendedName>
        <alternativeName>
            <fullName evidence="32">Glycoprotein 41</fullName>
            <shortName evidence="32">gp41</shortName>
        </alternativeName>
    </component>
</protein>
<name>D8X114_HV1</name>
<keyword evidence="30 32" id="KW-0449">Lipoprotein</keyword>
<feature type="region of interest" description="Fusion peptide" evidence="32">
    <location>
        <begin position="500"/>
        <end position="520"/>
    </location>
</feature>
<dbReference type="GO" id="GO:0019082">
    <property type="term" value="P:viral protein processing"/>
    <property type="evidence" value="ECO:0007669"/>
    <property type="project" value="UniProtKB-UniRule"/>
</dbReference>
<keyword evidence="31 32" id="KW-1160">Virus entry into host cell</keyword>
<feature type="short sequence motif" description="Di-leucine internalization motif" evidence="32">
    <location>
        <begin position="850"/>
        <end position="851"/>
    </location>
</feature>
<evidence type="ECO:0000256" key="33">
    <source>
        <dbReference type="RuleBase" id="RU363095"/>
    </source>
</evidence>
<evidence type="ECO:0000256" key="24">
    <source>
        <dbReference type="ARBA" id="ARBA00023054"/>
    </source>
</evidence>
<comment type="function">
    <text evidence="32">Envelope glycoprotein gp160: Oligomerizes in the host endoplasmic reticulum into predominantly trimers. In a second time, gp160 transits in the host Golgi, where glycosylation is completed. The precursor is then proteolytically cleaved in the trans-Golgi and thereby activated by cellular furin or furin-like proteases to produce gp120 and gp41.</text>
</comment>
<feature type="disulfide bond" evidence="32">
    <location>
        <begin position="53"/>
        <end position="73"/>
    </location>
</feature>
<evidence type="ECO:0000256" key="26">
    <source>
        <dbReference type="ARBA" id="ARBA00023139"/>
    </source>
</evidence>
<proteinExistence type="inferred from homology"/>
<dbReference type="GO" id="GO:0019064">
    <property type="term" value="P:fusion of virus membrane with host plasma membrane"/>
    <property type="evidence" value="ECO:0007669"/>
    <property type="project" value="UniProtKB-UniRule"/>
</dbReference>
<evidence type="ECO:0000256" key="20">
    <source>
        <dbReference type="ARBA" id="ARBA00022879"/>
    </source>
</evidence>
<comment type="subcellular location">
    <molecule>Transmembrane protein gp41</molecule>
    <subcellularLocation>
        <location evidence="32">Virion membrane</location>
        <topology evidence="32">Single-pass type I membrane protein</topology>
    </subcellularLocation>
    <subcellularLocation>
        <location evidence="32">Host cell membrane</location>
        <topology evidence="32">Single-pass type I membrane protein</topology>
    </subcellularLocation>
    <subcellularLocation>
        <location evidence="32">Host endosome membrane</location>
        <topology evidence="32">Single-pass type I membrane protein</topology>
    </subcellularLocation>
    <text evidence="32">It is probably concentrated at the site of budding and incorporated into the virions possibly by contacts between the cytoplasmic tail of Env and the N-terminus of Gag.</text>
</comment>
<feature type="chain" id="PRO_5023554879" description="Transmembrane protein gp41" evidence="32">
    <location>
        <begin position="500"/>
        <end position="851"/>
    </location>
</feature>
<evidence type="ECO:0000259" key="35">
    <source>
        <dbReference type="Pfam" id="PF00516"/>
    </source>
</evidence>
<evidence type="ECO:0000256" key="4">
    <source>
        <dbReference type="ARBA" id="ARBA00004563"/>
    </source>
</evidence>
<evidence type="ECO:0000256" key="18">
    <source>
        <dbReference type="ARBA" id="ARBA00022844"/>
    </source>
</evidence>
<organismHost>
    <name type="scientific">Homo sapiens</name>
    <name type="common">Human</name>
    <dbReference type="NCBI Taxonomy" id="9606"/>
</organismHost>
<evidence type="ECO:0000256" key="34">
    <source>
        <dbReference type="SAM" id="MobiDB-lite"/>
    </source>
</evidence>
<evidence type="ECO:0000256" key="5">
    <source>
        <dbReference type="ARBA" id="ARBA00004578"/>
    </source>
</evidence>
<evidence type="ECO:0000259" key="36">
    <source>
        <dbReference type="Pfam" id="PF00517"/>
    </source>
</evidence>
<keyword evidence="19 32" id="KW-1043">Host membrane</keyword>
<dbReference type="GO" id="GO:0016020">
    <property type="term" value="C:membrane"/>
    <property type="evidence" value="ECO:0007669"/>
    <property type="project" value="UniProtKB-UniRule"/>
</dbReference>
<keyword evidence="28 32" id="KW-0325">Glycoprotein</keyword>
<evidence type="ECO:0000256" key="2">
    <source>
        <dbReference type="ARBA" id="ARBA00004433"/>
    </source>
</evidence>